<organism evidence="2 3">
    <name type="scientific">Bradyrhizobium canariense</name>
    <dbReference type="NCBI Taxonomy" id="255045"/>
    <lineage>
        <taxon>Bacteria</taxon>
        <taxon>Pseudomonadati</taxon>
        <taxon>Pseudomonadota</taxon>
        <taxon>Alphaproteobacteria</taxon>
        <taxon>Hyphomicrobiales</taxon>
        <taxon>Nitrobacteraceae</taxon>
        <taxon>Bradyrhizobium</taxon>
    </lineage>
</organism>
<evidence type="ECO:0000313" key="2">
    <source>
        <dbReference type="EMBL" id="SDS17153.1"/>
    </source>
</evidence>
<dbReference type="EMBL" id="LT629750">
    <property type="protein sequence ID" value="SDS17153.1"/>
    <property type="molecule type" value="Genomic_DNA"/>
</dbReference>
<dbReference type="AlphaFoldDB" id="A0A1H1Q1E2"/>
<keyword evidence="1" id="KW-0732">Signal</keyword>
<protein>
    <recommendedName>
        <fullName evidence="4">TonB C-terminal domain-containing protein</fullName>
    </recommendedName>
</protein>
<dbReference type="Proteomes" id="UP000243904">
    <property type="component" value="Chromosome I"/>
</dbReference>
<evidence type="ECO:0008006" key="4">
    <source>
        <dbReference type="Google" id="ProtNLM"/>
    </source>
</evidence>
<reference evidence="3" key="1">
    <citation type="submission" date="2016-10" db="EMBL/GenBank/DDBJ databases">
        <authorList>
            <person name="Varghese N."/>
            <person name="Submissions S."/>
        </authorList>
    </citation>
    <scope>NUCLEOTIDE SEQUENCE [LARGE SCALE GENOMIC DNA]</scope>
    <source>
        <strain evidence="3">GAS369</strain>
    </source>
</reference>
<dbReference type="Gene3D" id="3.30.1150.10">
    <property type="match status" value="1"/>
</dbReference>
<keyword evidence="3" id="KW-1185">Reference proteome</keyword>
<evidence type="ECO:0000313" key="3">
    <source>
        <dbReference type="Proteomes" id="UP000243904"/>
    </source>
</evidence>
<name>A0A1H1Q1E2_9BRAD</name>
<accession>A0A1H1Q1E2</accession>
<gene>
    <name evidence="2" type="ORF">SAMN05444158_1229</name>
</gene>
<proteinExistence type="predicted"/>
<feature type="signal peptide" evidence="1">
    <location>
        <begin position="1"/>
        <end position="27"/>
    </location>
</feature>
<feature type="chain" id="PRO_5009257152" description="TonB C-terminal domain-containing protein" evidence="1">
    <location>
        <begin position="28"/>
        <end position="147"/>
    </location>
</feature>
<sequence length="147" mass="16383">MAAALRRPLVWFVAVLLLASSAASARAEPGQVDNLKELFFKLRTCWQPPSPLRADPGIDITVIVSFDRDGNILGHPRITYESEQATDNDRLIYRVAVMEALQRCTPIPFTPGMAGASAGRPFAIRFHNRKPPPQPIEKRAWLIPKIL</sequence>
<dbReference type="RefSeq" id="WP_146686633.1">
    <property type="nucleotide sequence ID" value="NZ_LT629750.1"/>
</dbReference>
<evidence type="ECO:0000256" key="1">
    <source>
        <dbReference type="SAM" id="SignalP"/>
    </source>
</evidence>